<feature type="transmembrane region" description="Helical" evidence="2">
    <location>
        <begin position="503"/>
        <end position="523"/>
    </location>
</feature>
<dbReference type="RefSeq" id="WP_123813252.1">
    <property type="nucleotide sequence ID" value="NZ_RKQZ01000001.1"/>
</dbReference>
<feature type="compositionally biased region" description="Low complexity" evidence="1">
    <location>
        <begin position="249"/>
        <end position="258"/>
    </location>
</feature>
<proteinExistence type="predicted"/>
<evidence type="ECO:0000313" key="3">
    <source>
        <dbReference type="EMBL" id="RPF20028.1"/>
    </source>
</evidence>
<keyword evidence="2" id="KW-1133">Transmembrane helix</keyword>
<feature type="transmembrane region" description="Helical" evidence="2">
    <location>
        <begin position="938"/>
        <end position="957"/>
    </location>
</feature>
<protein>
    <submittedName>
        <fullName evidence="3">HAE1 family hydrophobic/amphiphilic exporter-1</fullName>
    </submittedName>
</protein>
<evidence type="ECO:0000256" key="1">
    <source>
        <dbReference type="SAM" id="MobiDB-lite"/>
    </source>
</evidence>
<dbReference type="InterPro" id="IPR027463">
    <property type="entry name" value="AcrB_DN_DC_subdom"/>
</dbReference>
<feature type="transmembrane region" description="Helical" evidence="2">
    <location>
        <begin position="1070"/>
        <end position="1094"/>
    </location>
</feature>
<feature type="transmembrane region" description="Helical" evidence="2">
    <location>
        <begin position="440"/>
        <end position="464"/>
    </location>
</feature>
<dbReference type="SUPFAM" id="SSF82866">
    <property type="entry name" value="Multidrug efflux transporter AcrB transmembrane domain"/>
    <property type="match status" value="2"/>
</dbReference>
<dbReference type="Proteomes" id="UP000280501">
    <property type="component" value="Unassembled WGS sequence"/>
</dbReference>
<feature type="compositionally biased region" description="Basic and acidic residues" evidence="1">
    <location>
        <begin position="1113"/>
        <end position="1126"/>
    </location>
</feature>
<feature type="compositionally biased region" description="Gly residues" evidence="1">
    <location>
        <begin position="259"/>
        <end position="269"/>
    </location>
</feature>
<feature type="compositionally biased region" description="Low complexity" evidence="1">
    <location>
        <begin position="270"/>
        <end position="281"/>
    </location>
</feature>
<dbReference type="AlphaFoldDB" id="A0A3N4Z1X4"/>
<accession>A0A3N4Z1X4</accession>
<dbReference type="OrthoDB" id="3306666at2"/>
<dbReference type="EMBL" id="RKQZ01000001">
    <property type="protein sequence ID" value="RPF20028.1"/>
    <property type="molecule type" value="Genomic_DNA"/>
</dbReference>
<feature type="transmembrane region" description="Helical" evidence="2">
    <location>
        <begin position="964"/>
        <end position="984"/>
    </location>
</feature>
<dbReference type="Gene3D" id="1.20.1640.10">
    <property type="entry name" value="Multidrug efflux transporter AcrB transmembrane domain"/>
    <property type="match status" value="3"/>
</dbReference>
<evidence type="ECO:0000256" key="2">
    <source>
        <dbReference type="SAM" id="Phobius"/>
    </source>
</evidence>
<dbReference type="GO" id="GO:0005886">
    <property type="term" value="C:plasma membrane"/>
    <property type="evidence" value="ECO:0007669"/>
    <property type="project" value="TreeGrafter"/>
</dbReference>
<name>A0A3N4Z1X4_9MICO</name>
<dbReference type="Gene3D" id="3.30.70.1320">
    <property type="entry name" value="Multidrug efflux transporter AcrB pore domain like"/>
    <property type="match status" value="2"/>
</dbReference>
<keyword evidence="4" id="KW-1185">Reference proteome</keyword>
<keyword evidence="2" id="KW-0472">Membrane</keyword>
<feature type="region of interest" description="Disordered" evidence="1">
    <location>
        <begin position="249"/>
        <end position="281"/>
    </location>
</feature>
<keyword evidence="2" id="KW-0812">Transmembrane</keyword>
<reference evidence="3 4" key="1">
    <citation type="submission" date="2018-11" db="EMBL/GenBank/DDBJ databases">
        <title>Sequencing the genomes of 1000 actinobacteria strains.</title>
        <authorList>
            <person name="Klenk H.-P."/>
        </authorList>
    </citation>
    <scope>NUCLEOTIDE SEQUENCE [LARGE SCALE GENOMIC DNA]</scope>
    <source>
        <strain evidence="3 4">DSM 15700</strain>
    </source>
</reference>
<dbReference type="Gene3D" id="3.30.2090.10">
    <property type="entry name" value="Multidrug efflux transporter AcrB TolC docking domain, DN and DC subdomains"/>
    <property type="match status" value="3"/>
</dbReference>
<feature type="transmembrane region" description="Helical" evidence="2">
    <location>
        <begin position="990"/>
        <end position="1014"/>
    </location>
</feature>
<dbReference type="GO" id="GO:0042910">
    <property type="term" value="F:xenobiotic transmembrane transporter activity"/>
    <property type="evidence" value="ECO:0007669"/>
    <property type="project" value="TreeGrafter"/>
</dbReference>
<comment type="caution">
    <text evidence="3">The sequence shown here is derived from an EMBL/GenBank/DDBJ whole genome shotgun (WGS) entry which is preliminary data.</text>
</comment>
<organism evidence="3 4">
    <name type="scientific">Myceligenerans xiligouense</name>
    <dbReference type="NCBI Taxonomy" id="253184"/>
    <lineage>
        <taxon>Bacteria</taxon>
        <taxon>Bacillati</taxon>
        <taxon>Actinomycetota</taxon>
        <taxon>Actinomycetes</taxon>
        <taxon>Micrococcales</taxon>
        <taxon>Promicromonosporaceae</taxon>
        <taxon>Myceligenerans</taxon>
    </lineage>
</organism>
<evidence type="ECO:0000313" key="4">
    <source>
        <dbReference type="Proteomes" id="UP000280501"/>
    </source>
</evidence>
<feature type="region of interest" description="Disordered" evidence="1">
    <location>
        <begin position="1110"/>
        <end position="1135"/>
    </location>
</feature>
<sequence length="1135" mass="116165">MFRLARLSLAHRAVVALTTVAVAVLGVMSMGQLKQELIPSLQLPMGIVVAPYPGSSPSVIEERVTEPVESAVQTIDGVESVTSDVSTGLSMTTVEFTYGTDIERVTQRLEASITRLGQALPEDVDPQVIAGSFDDLPVVQLAVAGDESNDALADTVETAIVPELEKLDDVRGVEVSGVREDRIVITPDDDKLADAGLTADQLSTLLRDNGVVMPGGTLTEGDRTWSVELGTSLDDIAELRALPLIPAAGSGQGAADAGAGAGATGGTPAGDGTAPAPGAADAGAAAAGAGAAADAEGATGGAIPQDPSSGTGLPAQTAPTAIEPVALGDVATVKREPVPVTSASRLDGEPSLGIAITKTPDGNTVEVSHAVQEALDDLSGTLDARDVTVGVVFDQAPFIEESIEGLSTEGGLGLLFAVLVILVFLASLRSTLVSAISIPLSLAATFIIMNITGYTLNILTLGALTISIGRVVDDAIVVIENIKRHLSYGEEKLPAILGAVREVGGAIAASTICTVAVFAPIALVGGMTGELFRPFALTVAIAMGASLIVALTIVPVLAYWFVKAPQVAGATDEEREAARDAAREAAEAKERRGLWQRAYVPTLGAALRRPVVSLLLAVAVLGGTLAMVPRLQVNFIGDSGQDTLTVTQDFEPGTSFDAQDDAARETEEVLAGVDGVETVQTTVGSGGAEQIAFMGGGGDSASYSITLDEESDGTAVADQVREAVEPLATGVTSEVTVATQDSGFGGSTVDLVVSALDSETLAEAAAEVEDAVTGVEDAAEVSNNLAAPQQIVQVDVDREKAAEAGLSESAVSGIVSAAMTPEQALGSVDIDERTLDVIVSTGEAPATRAELENLRIPTATGPVELTDLAEVVVEDVPTTLTRTDGERTATVAVTPAGQDLNVLTTALNERLADLDLPEGASVEVGGVATEQADAFNDLGLALIAAIFIVYVVMVATFGSLVQPLILLVSVPFAATGALGALLLSNTPLGVPALIGVLMLVGIVVSNAIVLIDLINQYRGRGMGLDEAVREGARQRLRPIVMTALATVFALTPMALGLTGGGAFIAQPLALVVIGGLVSSTLLTLLVVPVLYSLIERGKLRRADKRDARRRRRAAAEEIEAHREKAAADLAASATR</sequence>
<dbReference type="SUPFAM" id="SSF82714">
    <property type="entry name" value="Multidrug efflux transporter AcrB TolC docking domain, DN and DC subdomains"/>
    <property type="match status" value="2"/>
</dbReference>
<dbReference type="PRINTS" id="PR00702">
    <property type="entry name" value="ACRIFLAVINRP"/>
</dbReference>
<feature type="region of interest" description="Disordered" evidence="1">
    <location>
        <begin position="296"/>
        <end position="316"/>
    </location>
</feature>
<dbReference type="PANTHER" id="PTHR32063:SF0">
    <property type="entry name" value="SWARMING MOTILITY PROTEIN SWRC"/>
    <property type="match status" value="1"/>
</dbReference>
<feature type="transmembrane region" description="Helical" evidence="2">
    <location>
        <begin position="535"/>
        <end position="562"/>
    </location>
</feature>
<dbReference type="Gene3D" id="3.30.70.1430">
    <property type="entry name" value="Multidrug efflux transporter AcrB pore domain"/>
    <property type="match status" value="2"/>
</dbReference>
<feature type="transmembrane region" description="Helical" evidence="2">
    <location>
        <begin position="410"/>
        <end position="428"/>
    </location>
</feature>
<dbReference type="Gene3D" id="3.30.70.1440">
    <property type="entry name" value="Multidrug efflux transporter AcrB pore domain"/>
    <property type="match status" value="1"/>
</dbReference>
<gene>
    <name evidence="3" type="ORF">EDD34_0604</name>
</gene>
<dbReference type="PANTHER" id="PTHR32063">
    <property type="match status" value="1"/>
</dbReference>
<feature type="transmembrane region" description="Helical" evidence="2">
    <location>
        <begin position="1039"/>
        <end position="1064"/>
    </location>
</feature>
<dbReference type="InterPro" id="IPR001036">
    <property type="entry name" value="Acrflvin-R"/>
</dbReference>
<dbReference type="Pfam" id="PF00873">
    <property type="entry name" value="ACR_tran"/>
    <property type="match status" value="2"/>
</dbReference>
<dbReference type="SUPFAM" id="SSF82693">
    <property type="entry name" value="Multidrug efflux transporter AcrB pore domain, PN1, PN2, PC1 and PC2 subdomains"/>
    <property type="match status" value="2"/>
</dbReference>